<evidence type="ECO:0000256" key="2">
    <source>
        <dbReference type="ARBA" id="ARBA00022801"/>
    </source>
</evidence>
<dbReference type="Proteomes" id="UP001174691">
    <property type="component" value="Unassembled WGS sequence"/>
</dbReference>
<evidence type="ECO:0000313" key="5">
    <source>
        <dbReference type="Proteomes" id="UP001174691"/>
    </source>
</evidence>
<keyword evidence="5" id="KW-1185">Reference proteome</keyword>
<organism evidence="4 5">
    <name type="scientific">Coniochaeta hoffmannii</name>
    <dbReference type="NCBI Taxonomy" id="91930"/>
    <lineage>
        <taxon>Eukaryota</taxon>
        <taxon>Fungi</taxon>
        <taxon>Dikarya</taxon>
        <taxon>Ascomycota</taxon>
        <taxon>Pezizomycotina</taxon>
        <taxon>Sordariomycetes</taxon>
        <taxon>Sordariomycetidae</taxon>
        <taxon>Coniochaetales</taxon>
        <taxon>Coniochaetaceae</taxon>
        <taxon>Coniochaeta</taxon>
    </lineage>
</organism>
<dbReference type="InterPro" id="IPR005645">
    <property type="entry name" value="FSH-like_dom"/>
</dbReference>
<feature type="domain" description="Serine hydrolase" evidence="3">
    <location>
        <begin position="11"/>
        <end position="253"/>
    </location>
</feature>
<dbReference type="AlphaFoldDB" id="A0AA38S5X9"/>
<keyword evidence="2" id="KW-0378">Hydrolase</keyword>
<reference evidence="4" key="1">
    <citation type="submission" date="2022-07" db="EMBL/GenBank/DDBJ databases">
        <title>Fungi with potential for degradation of polypropylene.</title>
        <authorList>
            <person name="Gostincar C."/>
        </authorList>
    </citation>
    <scope>NUCLEOTIDE SEQUENCE</scope>
    <source>
        <strain evidence="4">EXF-13287</strain>
    </source>
</reference>
<sequence length="270" mass="29571">MASTNPPLHLARILCLHGGGVNATVFRLQCRRFLTGTFASHFRLVFVDAPFPCPAHPAIERVYGDYGPFYRWLRWQDHHEEVDASEAAGMILSQCKTAMDSDPGTGDWVGVLGFSQGAKIAASLLWLQERVAEKEDDLSAGLPVLGPDVHFRFGVIMAGSAPLVNLDPTGELGSTPRHIAAADSLSMSFADWPGSNEGEHAIKTPTLHVHGLQDPGLDRHNKLISLYCKEETARLVEWDGDHRIPIKTPDVDMVVSGVLELARETGCWQD</sequence>
<dbReference type="GO" id="GO:0005634">
    <property type="term" value="C:nucleus"/>
    <property type="evidence" value="ECO:0007669"/>
    <property type="project" value="TreeGrafter"/>
</dbReference>
<dbReference type="GO" id="GO:0016787">
    <property type="term" value="F:hydrolase activity"/>
    <property type="evidence" value="ECO:0007669"/>
    <property type="project" value="UniProtKB-KW"/>
</dbReference>
<dbReference type="InterPro" id="IPR029058">
    <property type="entry name" value="AB_hydrolase_fold"/>
</dbReference>
<comment type="caution">
    <text evidence="4">The sequence shown here is derived from an EMBL/GenBank/DDBJ whole genome shotgun (WGS) entry which is preliminary data.</text>
</comment>
<dbReference type="SUPFAM" id="SSF53474">
    <property type="entry name" value="alpha/beta-Hydrolases"/>
    <property type="match status" value="1"/>
</dbReference>
<accession>A0AA38S5X9</accession>
<dbReference type="GO" id="GO:0044550">
    <property type="term" value="P:secondary metabolite biosynthetic process"/>
    <property type="evidence" value="ECO:0007669"/>
    <property type="project" value="TreeGrafter"/>
</dbReference>
<dbReference type="Gene3D" id="3.40.50.1820">
    <property type="entry name" value="alpha/beta hydrolase"/>
    <property type="match status" value="1"/>
</dbReference>
<dbReference type="EMBL" id="JANBVN010000050">
    <property type="protein sequence ID" value="KAJ9156845.1"/>
    <property type="molecule type" value="Genomic_DNA"/>
</dbReference>
<dbReference type="GO" id="GO:0005737">
    <property type="term" value="C:cytoplasm"/>
    <property type="evidence" value="ECO:0007669"/>
    <property type="project" value="TreeGrafter"/>
</dbReference>
<evidence type="ECO:0000259" key="3">
    <source>
        <dbReference type="Pfam" id="PF03959"/>
    </source>
</evidence>
<comment type="similarity">
    <text evidence="1">Belongs to the LovG family.</text>
</comment>
<protein>
    <submittedName>
        <fullName evidence="4">Esterase LovG</fullName>
    </submittedName>
</protein>
<dbReference type="PANTHER" id="PTHR48070:SF3">
    <property type="entry name" value="ESTERASE DBAE-RELATED"/>
    <property type="match status" value="1"/>
</dbReference>
<proteinExistence type="inferred from homology"/>
<evidence type="ECO:0000313" key="4">
    <source>
        <dbReference type="EMBL" id="KAJ9156845.1"/>
    </source>
</evidence>
<gene>
    <name evidence="4" type="ORF">NKR19_g4120</name>
</gene>
<evidence type="ECO:0000256" key="1">
    <source>
        <dbReference type="ARBA" id="ARBA00005863"/>
    </source>
</evidence>
<dbReference type="PANTHER" id="PTHR48070">
    <property type="entry name" value="ESTERASE OVCA2"/>
    <property type="match status" value="1"/>
</dbReference>
<name>A0AA38S5X9_9PEZI</name>
<dbReference type="InterPro" id="IPR050593">
    <property type="entry name" value="LovG"/>
</dbReference>
<dbReference type="Pfam" id="PF03959">
    <property type="entry name" value="FSH1"/>
    <property type="match status" value="1"/>
</dbReference>